<evidence type="ECO:0000259" key="8">
    <source>
        <dbReference type="Pfam" id="PF01494"/>
    </source>
</evidence>
<dbReference type="SUPFAM" id="SSF54373">
    <property type="entry name" value="FAD-linked reductases, C-terminal domain"/>
    <property type="match status" value="1"/>
</dbReference>
<organism evidence="9 10">
    <name type="scientific">Devosia nanyangense</name>
    <dbReference type="NCBI Taxonomy" id="1228055"/>
    <lineage>
        <taxon>Bacteria</taxon>
        <taxon>Pseudomonadati</taxon>
        <taxon>Pseudomonadota</taxon>
        <taxon>Alphaproteobacteria</taxon>
        <taxon>Hyphomicrobiales</taxon>
        <taxon>Devosiaceae</taxon>
        <taxon>Devosia</taxon>
    </lineage>
</organism>
<dbReference type="Proteomes" id="UP000782610">
    <property type="component" value="Unassembled WGS sequence"/>
</dbReference>
<feature type="domain" description="FAD-binding" evidence="8">
    <location>
        <begin position="8"/>
        <end position="349"/>
    </location>
</feature>
<keyword evidence="5 9" id="KW-0503">Monooxygenase</keyword>
<dbReference type="InterPro" id="IPR036188">
    <property type="entry name" value="FAD/NAD-bd_sf"/>
</dbReference>
<protein>
    <submittedName>
        <fullName evidence="9">FAD-dependent monooxygenase</fullName>
    </submittedName>
</protein>
<feature type="transmembrane region" description="Helical" evidence="7">
    <location>
        <begin position="6"/>
        <end position="29"/>
    </location>
</feature>
<dbReference type="PANTHER" id="PTHR13789">
    <property type="entry name" value="MONOOXYGENASE"/>
    <property type="match status" value="1"/>
</dbReference>
<sequence length="415" mass="45135">MANGGRTIYIAGAGIAGMTLALALAKFGATVIVLERNKRVQEVGAGLQISPNARRVLNQLGLDKAIAAKSFEPSAIDVYPFRASKPAVSLELGAIMRQRYGVPYVVMHRADLVDALYRACRRFANIDMLFGVRGFDAVTHARGISINVDEANGTARTARVHAFVGADGVHSETRTRILGGPPATYSGFVAWRTTLSADLLKGAVALDRTTLLLGPGYHAVCYPLPQRKQVNVALFVKERADRLDAANPPKEPKLPWAAMPSRTLDAIVSAATGAWGYWVCNTMDAPTWSDSGIGLIGDAAHAMLPFQAQGAAMAIEDAAILAPLLMTEPDADSAFRRYEAMRRPRVDRVRKISDFNGFAYHLEWPFTLGRNAVLWAQGPRGHLKRLDWIYGFDPSPETDVPPPDRAPRDTEPHRG</sequence>
<name>A0A933KZQ4_9HYPH</name>
<evidence type="ECO:0000256" key="6">
    <source>
        <dbReference type="SAM" id="MobiDB-lite"/>
    </source>
</evidence>
<keyword evidence="7" id="KW-0812">Transmembrane</keyword>
<keyword evidence="7" id="KW-1133">Transmembrane helix</keyword>
<evidence type="ECO:0000256" key="1">
    <source>
        <dbReference type="ARBA" id="ARBA00001974"/>
    </source>
</evidence>
<reference evidence="9" key="1">
    <citation type="submission" date="2020-07" db="EMBL/GenBank/DDBJ databases">
        <title>Huge and variable diversity of episymbiotic CPR bacteria and DPANN archaea in groundwater ecosystems.</title>
        <authorList>
            <person name="He C.Y."/>
            <person name="Keren R."/>
            <person name="Whittaker M."/>
            <person name="Farag I.F."/>
            <person name="Doudna J."/>
            <person name="Cate J.H.D."/>
            <person name="Banfield J.F."/>
        </authorList>
    </citation>
    <scope>NUCLEOTIDE SEQUENCE</scope>
    <source>
        <strain evidence="9">NC_groundwater_1586_Pr3_B-0.1um_66_15</strain>
    </source>
</reference>
<dbReference type="SUPFAM" id="SSF51905">
    <property type="entry name" value="FAD/NAD(P)-binding domain"/>
    <property type="match status" value="1"/>
</dbReference>
<dbReference type="PRINTS" id="PR00420">
    <property type="entry name" value="RNGMNOXGNASE"/>
</dbReference>
<proteinExistence type="predicted"/>
<dbReference type="InterPro" id="IPR002938">
    <property type="entry name" value="FAD-bd"/>
</dbReference>
<gene>
    <name evidence="9" type="ORF">HY834_01885</name>
</gene>
<evidence type="ECO:0000313" key="9">
    <source>
        <dbReference type="EMBL" id="MBI4920472.1"/>
    </source>
</evidence>
<evidence type="ECO:0000256" key="2">
    <source>
        <dbReference type="ARBA" id="ARBA00022630"/>
    </source>
</evidence>
<dbReference type="GO" id="GO:0071949">
    <property type="term" value="F:FAD binding"/>
    <property type="evidence" value="ECO:0007669"/>
    <property type="project" value="InterPro"/>
</dbReference>
<keyword evidence="4" id="KW-0560">Oxidoreductase</keyword>
<accession>A0A933KZQ4</accession>
<keyword evidence="3" id="KW-0274">FAD</keyword>
<dbReference type="InterPro" id="IPR050493">
    <property type="entry name" value="FAD-dep_Monooxygenase_BioMet"/>
</dbReference>
<dbReference type="GO" id="GO:0004497">
    <property type="term" value="F:monooxygenase activity"/>
    <property type="evidence" value="ECO:0007669"/>
    <property type="project" value="UniProtKB-KW"/>
</dbReference>
<dbReference type="AlphaFoldDB" id="A0A933KZQ4"/>
<keyword evidence="2" id="KW-0285">Flavoprotein</keyword>
<comment type="cofactor">
    <cofactor evidence="1">
        <name>FAD</name>
        <dbReference type="ChEBI" id="CHEBI:57692"/>
    </cofactor>
</comment>
<evidence type="ECO:0000256" key="7">
    <source>
        <dbReference type="SAM" id="Phobius"/>
    </source>
</evidence>
<evidence type="ECO:0000256" key="5">
    <source>
        <dbReference type="ARBA" id="ARBA00023033"/>
    </source>
</evidence>
<evidence type="ECO:0000313" key="10">
    <source>
        <dbReference type="Proteomes" id="UP000782610"/>
    </source>
</evidence>
<dbReference type="PANTHER" id="PTHR13789:SF318">
    <property type="entry name" value="GERANYLGERANYL DIPHOSPHATE REDUCTASE"/>
    <property type="match status" value="1"/>
</dbReference>
<dbReference type="Gene3D" id="3.50.50.60">
    <property type="entry name" value="FAD/NAD(P)-binding domain"/>
    <property type="match status" value="1"/>
</dbReference>
<evidence type="ECO:0000256" key="3">
    <source>
        <dbReference type="ARBA" id="ARBA00022827"/>
    </source>
</evidence>
<keyword evidence="7" id="KW-0472">Membrane</keyword>
<dbReference type="Pfam" id="PF01494">
    <property type="entry name" value="FAD_binding_3"/>
    <property type="match status" value="1"/>
</dbReference>
<dbReference type="EMBL" id="JACRAF010000005">
    <property type="protein sequence ID" value="MBI4920472.1"/>
    <property type="molecule type" value="Genomic_DNA"/>
</dbReference>
<feature type="region of interest" description="Disordered" evidence="6">
    <location>
        <begin position="393"/>
        <end position="415"/>
    </location>
</feature>
<comment type="caution">
    <text evidence="9">The sequence shown here is derived from an EMBL/GenBank/DDBJ whole genome shotgun (WGS) entry which is preliminary data.</text>
</comment>
<evidence type="ECO:0000256" key="4">
    <source>
        <dbReference type="ARBA" id="ARBA00023002"/>
    </source>
</evidence>
<feature type="compositionally biased region" description="Basic and acidic residues" evidence="6">
    <location>
        <begin position="405"/>
        <end position="415"/>
    </location>
</feature>